<organism evidence="1 2">
    <name type="scientific">Smallanthus sonchifolius</name>
    <dbReference type="NCBI Taxonomy" id="185202"/>
    <lineage>
        <taxon>Eukaryota</taxon>
        <taxon>Viridiplantae</taxon>
        <taxon>Streptophyta</taxon>
        <taxon>Embryophyta</taxon>
        <taxon>Tracheophyta</taxon>
        <taxon>Spermatophyta</taxon>
        <taxon>Magnoliopsida</taxon>
        <taxon>eudicotyledons</taxon>
        <taxon>Gunneridae</taxon>
        <taxon>Pentapetalae</taxon>
        <taxon>asterids</taxon>
        <taxon>campanulids</taxon>
        <taxon>Asterales</taxon>
        <taxon>Asteraceae</taxon>
        <taxon>Asteroideae</taxon>
        <taxon>Heliantheae alliance</taxon>
        <taxon>Millerieae</taxon>
        <taxon>Smallanthus</taxon>
    </lineage>
</organism>
<proteinExistence type="predicted"/>
<keyword evidence="2" id="KW-1185">Reference proteome</keyword>
<evidence type="ECO:0000313" key="2">
    <source>
        <dbReference type="Proteomes" id="UP001056120"/>
    </source>
</evidence>
<sequence>MFNLFSLQLTKNGVSILLKSLFDATTVNKPAVKKEEIRLLSVVCATNTQSTTTHLTKIITHIVKRLKDSDSGVRDSCCESIGHISFLYLKADNNNLVGFVKPLFEAMNGQNKWVQSGAATCMGKMVEMAYDLPVLAFQKLCGRICKFLNK</sequence>
<dbReference type="Proteomes" id="UP001056120">
    <property type="component" value="Linkage Group LG04"/>
</dbReference>
<comment type="caution">
    <text evidence="1">The sequence shown here is derived from an EMBL/GenBank/DDBJ whole genome shotgun (WGS) entry which is preliminary data.</text>
</comment>
<reference evidence="1 2" key="2">
    <citation type="journal article" date="2022" name="Mol. Ecol. Resour.">
        <title>The genomes of chicory, endive, great burdock and yacon provide insights into Asteraceae paleo-polyploidization history and plant inulin production.</title>
        <authorList>
            <person name="Fan W."/>
            <person name="Wang S."/>
            <person name="Wang H."/>
            <person name="Wang A."/>
            <person name="Jiang F."/>
            <person name="Liu H."/>
            <person name="Zhao H."/>
            <person name="Xu D."/>
            <person name="Zhang Y."/>
        </authorList>
    </citation>
    <scope>NUCLEOTIDE SEQUENCE [LARGE SCALE GENOMIC DNA]</scope>
    <source>
        <strain evidence="2">cv. Yunnan</strain>
        <tissue evidence="1">Leaves</tissue>
    </source>
</reference>
<evidence type="ECO:0000313" key="1">
    <source>
        <dbReference type="EMBL" id="KAI3820079.1"/>
    </source>
</evidence>
<gene>
    <name evidence="1" type="ORF">L1987_13935</name>
</gene>
<name>A0ACB9JIB7_9ASTR</name>
<protein>
    <submittedName>
        <fullName evidence="1">Uncharacterized protein</fullName>
    </submittedName>
</protein>
<accession>A0ACB9JIB7</accession>
<dbReference type="EMBL" id="CM042021">
    <property type="protein sequence ID" value="KAI3820079.1"/>
    <property type="molecule type" value="Genomic_DNA"/>
</dbReference>
<reference evidence="2" key="1">
    <citation type="journal article" date="2022" name="Mol. Ecol. Resour.">
        <title>The genomes of chicory, endive, great burdock and yacon provide insights into Asteraceae palaeo-polyploidization history and plant inulin production.</title>
        <authorList>
            <person name="Fan W."/>
            <person name="Wang S."/>
            <person name="Wang H."/>
            <person name="Wang A."/>
            <person name="Jiang F."/>
            <person name="Liu H."/>
            <person name="Zhao H."/>
            <person name="Xu D."/>
            <person name="Zhang Y."/>
        </authorList>
    </citation>
    <scope>NUCLEOTIDE SEQUENCE [LARGE SCALE GENOMIC DNA]</scope>
    <source>
        <strain evidence="2">cv. Yunnan</strain>
    </source>
</reference>